<sequence>MKLPKALGLFALALGTSVIATLPALSAETLSIWVRASGANAAQHLVDLWNSGHEDKLELTVIPDNQMVTKLATGVQAGEVPDLISFDLIYMPDFMKAGFLEDLTADLKDDPNYAGVAQAYKDIATYEDKIYGAGFTPDVSILVWNKDLFRQAGLDPEKGPTSIQQLHEYATKIHALGDDIYGFYFSGACPGCNIFTTSPMMVAGGAKILPASADDEPLTGDAIKTVLTEFKAMWDEGLVPESAEADTGTNFVANFSTGKIGMQGAGGFLISDLKANAPDVDFGVGFLPGVADGQASAFVGGDVIAVPKGSKHADIAKAFIKWELSDEAQLEGLAKNNILPSRPSLADNKYFAEEPRVVTTAKALGIGYVPWVFHFNDMVNSDSSPWIQMLQTAIFDGDVDGAIATAKDAMKQIAAN</sequence>
<name>A0A5B9DSG8_9HYPH</name>
<reference evidence="4 5" key="1">
    <citation type="journal article" date="2015" name="Int. J. Syst. Evol. Microbiol.">
        <title>Youhaiella tibetensis gen. nov., sp. nov., isolated from subsurface sediment.</title>
        <authorList>
            <person name="Wang Y.X."/>
            <person name="Huang F.Q."/>
            <person name="Nogi Y."/>
            <person name="Pang S.J."/>
            <person name="Wang P.K."/>
            <person name="Lv J."/>
        </authorList>
    </citation>
    <scope>NUCLEOTIDE SEQUENCE [LARGE SCALE GENOMIC DNA]</scope>
    <source>
        <strain evidence="5">fig4</strain>
    </source>
</reference>
<dbReference type="PANTHER" id="PTHR43649">
    <property type="entry name" value="ARABINOSE-BINDING PROTEIN-RELATED"/>
    <property type="match status" value="1"/>
</dbReference>
<evidence type="ECO:0000313" key="5">
    <source>
        <dbReference type="Proteomes" id="UP000321062"/>
    </source>
</evidence>
<dbReference type="OrthoDB" id="9805950at2"/>
<dbReference type="KEGG" id="yti:FNA67_20475"/>
<dbReference type="InterPro" id="IPR050490">
    <property type="entry name" value="Bact_solute-bd_prot1"/>
</dbReference>
<evidence type="ECO:0000256" key="1">
    <source>
        <dbReference type="ARBA" id="ARBA00004418"/>
    </source>
</evidence>
<comment type="subcellular location">
    <subcellularLocation>
        <location evidence="1">Periplasm</location>
    </subcellularLocation>
</comment>
<evidence type="ECO:0000256" key="2">
    <source>
        <dbReference type="ARBA" id="ARBA00008520"/>
    </source>
</evidence>
<dbReference type="Gene3D" id="3.40.190.10">
    <property type="entry name" value="Periplasmic binding protein-like II"/>
    <property type="match status" value="1"/>
</dbReference>
<proteinExistence type="inferred from homology"/>
<dbReference type="EMBL" id="CP041690">
    <property type="protein sequence ID" value="QEE22390.1"/>
    <property type="molecule type" value="Genomic_DNA"/>
</dbReference>
<dbReference type="AlphaFoldDB" id="A0A5B9DSG8"/>
<dbReference type="CDD" id="cd13585">
    <property type="entry name" value="PBP2_TMBP_like"/>
    <property type="match status" value="1"/>
</dbReference>
<keyword evidence="3" id="KW-0574">Periplasm</keyword>
<organism evidence="4 5">
    <name type="scientific">Paradevosia tibetensis</name>
    <dbReference type="NCBI Taxonomy" id="1447062"/>
    <lineage>
        <taxon>Bacteria</taxon>
        <taxon>Pseudomonadati</taxon>
        <taxon>Pseudomonadota</taxon>
        <taxon>Alphaproteobacteria</taxon>
        <taxon>Hyphomicrobiales</taxon>
        <taxon>Devosiaceae</taxon>
        <taxon>Paradevosia</taxon>
    </lineage>
</organism>
<evidence type="ECO:0000313" key="4">
    <source>
        <dbReference type="EMBL" id="QEE22390.1"/>
    </source>
</evidence>
<evidence type="ECO:0000256" key="3">
    <source>
        <dbReference type="ARBA" id="ARBA00022764"/>
    </source>
</evidence>
<gene>
    <name evidence="4" type="ORF">FNA67_20475</name>
</gene>
<protein>
    <submittedName>
        <fullName evidence="4">Sugar ABC transporter substrate-binding protein</fullName>
    </submittedName>
</protein>
<dbReference type="RefSeq" id="WP_147657973.1">
    <property type="nucleotide sequence ID" value="NZ_BMFM01000001.1"/>
</dbReference>
<dbReference type="SUPFAM" id="SSF53850">
    <property type="entry name" value="Periplasmic binding protein-like II"/>
    <property type="match status" value="1"/>
</dbReference>
<dbReference type="Proteomes" id="UP000321062">
    <property type="component" value="Chromosome"/>
</dbReference>
<accession>A0A5B9DSG8</accession>
<dbReference type="GO" id="GO:0042597">
    <property type="term" value="C:periplasmic space"/>
    <property type="evidence" value="ECO:0007669"/>
    <property type="project" value="UniProtKB-SubCell"/>
</dbReference>
<dbReference type="InterPro" id="IPR006059">
    <property type="entry name" value="SBP"/>
</dbReference>
<dbReference type="Pfam" id="PF13416">
    <property type="entry name" value="SBP_bac_8"/>
    <property type="match status" value="1"/>
</dbReference>
<keyword evidence="5" id="KW-1185">Reference proteome</keyword>
<dbReference type="PANTHER" id="PTHR43649:SF12">
    <property type="entry name" value="DIACETYLCHITOBIOSE BINDING PROTEIN DASA"/>
    <property type="match status" value="1"/>
</dbReference>
<comment type="similarity">
    <text evidence="2">Belongs to the bacterial solute-binding protein 1 family.</text>
</comment>